<dbReference type="Proteomes" id="UP001201549">
    <property type="component" value="Unassembled WGS sequence"/>
</dbReference>
<dbReference type="SUPFAM" id="SSF46894">
    <property type="entry name" value="C-terminal effector domain of the bipartite response regulators"/>
    <property type="match status" value="1"/>
</dbReference>
<dbReference type="SMART" id="SM00862">
    <property type="entry name" value="Trans_reg_C"/>
    <property type="match status" value="1"/>
</dbReference>
<dbReference type="InterPro" id="IPR036388">
    <property type="entry name" value="WH-like_DNA-bd_sf"/>
</dbReference>
<sequence>MESRVMQVLLCLIQHADQVVSREMLIDEVWRGGTVSDNAINRIIGLLRQSVGDSAKSPLFIRTVPKKGYVLIAEVAKLAAPSAVPLPPEPTPSESALIVPSKPFPAYELTQPPVKSGGFSRRYLASGLLLLLALTLTGTWLWQQAFDRETTSESASDIMRVNPITFFEGQEIDPALSNDGRKLAFAHRELADNHWRMRILSIPEQSYTDVEPTMLGNMRYPAWSDDGKFLALLNWGGDAGCQLVVLAMQQPTLAPRTFACHAATQSTSIAWAPSGNALYYVDADGEASYKRIFRLNLIDGRREQLSQPHVSGQGDYAIALAPQGNKMAVLRSIDWFNTQILLFDLVTGEWRNIVEVGYPLRSVAWNAAGDAIIYRGEAGQLYRLTLQSQQLTRITSVVSEINSPASNAAGELTAVSGELFEEELWQWSAPYSQQPQRWVYSSRRDYSPAIAHDGNALAFVSNRSGLPQLWLKRQNGQEIQLTQLTAFSHINELSFSADNQLIAGTLNRRAFVFNIAQQQLQFPEQMNNVQNLAWGTDAQHLIAAVLTDGLWQIKSFDIVTGAQSLLVNDAFTAKYDRHGALYFSRLHKPGIWRLQHGAVAQLTDRFTPHIGGAWQLAGDDLWLIEPRQAQPQLARVNTLDGQVTVLPVPMANVSYRSLSVSDNGAVILSMLAKSSTDIVSISH</sequence>
<dbReference type="EMBL" id="JAKOGG010000007">
    <property type="protein sequence ID" value="MCS4557145.1"/>
    <property type="molecule type" value="Genomic_DNA"/>
</dbReference>
<reference evidence="6" key="2">
    <citation type="submission" date="2023-07" db="EMBL/GenBank/DDBJ databases">
        <title>Shewanella mangrovi sp. nov., an acetaldehyde- degrading bacterium isolated from mangrove sediment.</title>
        <authorList>
            <person name="Liu Y."/>
        </authorList>
    </citation>
    <scope>NUCLEOTIDE SEQUENCE [LARGE SCALE GENOMIC DNA]</scope>
    <source>
        <strain evidence="6">C32</strain>
    </source>
</reference>
<dbReference type="RefSeq" id="WP_275297381.1">
    <property type="nucleotide sequence ID" value="NZ_JAKOGG010000007.1"/>
</dbReference>
<dbReference type="PANTHER" id="PTHR36842">
    <property type="entry name" value="PROTEIN TOLB HOMOLOG"/>
    <property type="match status" value="1"/>
</dbReference>
<dbReference type="SUPFAM" id="SSF82171">
    <property type="entry name" value="DPP6 N-terminal domain-like"/>
    <property type="match status" value="1"/>
</dbReference>
<gene>
    <name evidence="5" type="ORF">L9G74_11895</name>
</gene>
<dbReference type="PROSITE" id="PS51755">
    <property type="entry name" value="OMPR_PHOB"/>
    <property type="match status" value="1"/>
</dbReference>
<dbReference type="InterPro" id="IPR011659">
    <property type="entry name" value="WD40"/>
</dbReference>
<evidence type="ECO:0000259" key="4">
    <source>
        <dbReference type="PROSITE" id="PS51755"/>
    </source>
</evidence>
<feature type="domain" description="OmpR/PhoB-type" evidence="4">
    <location>
        <begin position="1"/>
        <end position="73"/>
    </location>
</feature>
<proteinExistence type="inferred from homology"/>
<evidence type="ECO:0000313" key="5">
    <source>
        <dbReference type="EMBL" id="MCS4557145.1"/>
    </source>
</evidence>
<evidence type="ECO:0000256" key="3">
    <source>
        <dbReference type="PROSITE-ProRule" id="PRU01091"/>
    </source>
</evidence>
<comment type="similarity">
    <text evidence="1">Belongs to the TolB family.</text>
</comment>
<dbReference type="Pfam" id="PF07676">
    <property type="entry name" value="PD40"/>
    <property type="match status" value="2"/>
</dbReference>
<reference evidence="5 6" key="1">
    <citation type="submission" date="2022-02" db="EMBL/GenBank/DDBJ databases">
        <authorList>
            <person name="Zhuang L."/>
        </authorList>
    </citation>
    <scope>NUCLEOTIDE SEQUENCE [LARGE SCALE GENOMIC DNA]</scope>
    <source>
        <strain evidence="5 6">C32</strain>
    </source>
</reference>
<name>A0ABT2FND8_9GAMM</name>
<dbReference type="Pfam" id="PF00486">
    <property type="entry name" value="Trans_reg_C"/>
    <property type="match status" value="1"/>
</dbReference>
<evidence type="ECO:0000256" key="2">
    <source>
        <dbReference type="ARBA" id="ARBA00023125"/>
    </source>
</evidence>
<accession>A0ABT2FND8</accession>
<feature type="DNA-binding region" description="OmpR/PhoB-type" evidence="3">
    <location>
        <begin position="1"/>
        <end position="73"/>
    </location>
</feature>
<protein>
    <submittedName>
        <fullName evidence="5">Winged helix-turn-helix domain-containing protein</fullName>
    </submittedName>
</protein>
<dbReference type="Gene3D" id="1.10.10.10">
    <property type="entry name" value="Winged helix-like DNA-binding domain superfamily/Winged helix DNA-binding domain"/>
    <property type="match status" value="1"/>
</dbReference>
<keyword evidence="2 3" id="KW-0238">DNA-binding</keyword>
<dbReference type="Gene3D" id="2.120.10.30">
    <property type="entry name" value="TolB, C-terminal domain"/>
    <property type="match status" value="3"/>
</dbReference>
<evidence type="ECO:0000313" key="6">
    <source>
        <dbReference type="Proteomes" id="UP001201549"/>
    </source>
</evidence>
<organism evidence="5 6">
    <name type="scientific">Shewanella electrica</name>
    <dbReference type="NCBI Taxonomy" id="515560"/>
    <lineage>
        <taxon>Bacteria</taxon>
        <taxon>Pseudomonadati</taxon>
        <taxon>Pseudomonadota</taxon>
        <taxon>Gammaproteobacteria</taxon>
        <taxon>Alteromonadales</taxon>
        <taxon>Shewanellaceae</taxon>
        <taxon>Shewanella</taxon>
    </lineage>
</organism>
<evidence type="ECO:0000256" key="1">
    <source>
        <dbReference type="ARBA" id="ARBA00009820"/>
    </source>
</evidence>
<dbReference type="CDD" id="cd00383">
    <property type="entry name" value="trans_reg_C"/>
    <property type="match status" value="1"/>
</dbReference>
<keyword evidence="6" id="KW-1185">Reference proteome</keyword>
<dbReference type="InterPro" id="IPR016032">
    <property type="entry name" value="Sig_transdc_resp-reg_C-effctor"/>
</dbReference>
<dbReference type="PANTHER" id="PTHR36842:SF1">
    <property type="entry name" value="PROTEIN TOLB"/>
    <property type="match status" value="1"/>
</dbReference>
<dbReference type="SUPFAM" id="SSF75011">
    <property type="entry name" value="3-carboxy-cis,cis-mucoante lactonizing enzyme"/>
    <property type="match status" value="1"/>
</dbReference>
<comment type="caution">
    <text evidence="5">The sequence shown here is derived from an EMBL/GenBank/DDBJ whole genome shotgun (WGS) entry which is preliminary data.</text>
</comment>
<dbReference type="InterPro" id="IPR001867">
    <property type="entry name" value="OmpR/PhoB-type_DNA-bd"/>
</dbReference>
<dbReference type="InterPro" id="IPR011042">
    <property type="entry name" value="6-blade_b-propeller_TolB-like"/>
</dbReference>